<protein>
    <recommendedName>
        <fullName evidence="2">DNA-directed RNA polymerase</fullName>
        <ecNumber evidence="2">2.7.7.6</ecNumber>
    </recommendedName>
</protein>
<dbReference type="Gene3D" id="2.40.50.150">
    <property type="match status" value="1"/>
</dbReference>
<name>A0A7J7ME18_9MAGN</name>
<keyword evidence="4" id="KW-0808">Transferase</keyword>
<evidence type="ECO:0000313" key="9">
    <source>
        <dbReference type="Proteomes" id="UP000541444"/>
    </source>
</evidence>
<evidence type="ECO:0000256" key="2">
    <source>
        <dbReference type="ARBA" id="ARBA00012418"/>
    </source>
</evidence>
<dbReference type="PANTHER" id="PTHR20856">
    <property type="entry name" value="DNA-DIRECTED RNA POLYMERASE I SUBUNIT 2"/>
    <property type="match status" value="1"/>
</dbReference>
<dbReference type="InterPro" id="IPR037033">
    <property type="entry name" value="DNA-dir_RNAP_su2_hyb_sf"/>
</dbReference>
<dbReference type="GO" id="GO:0006351">
    <property type="term" value="P:DNA-templated transcription"/>
    <property type="evidence" value="ECO:0007669"/>
    <property type="project" value="InterPro"/>
</dbReference>
<dbReference type="GO" id="GO:0003899">
    <property type="term" value="F:DNA-directed RNA polymerase activity"/>
    <property type="evidence" value="ECO:0007669"/>
    <property type="project" value="UniProtKB-EC"/>
</dbReference>
<evidence type="ECO:0000256" key="5">
    <source>
        <dbReference type="ARBA" id="ARBA00022695"/>
    </source>
</evidence>
<evidence type="ECO:0000313" key="8">
    <source>
        <dbReference type="EMBL" id="KAF6153136.1"/>
    </source>
</evidence>
<dbReference type="OrthoDB" id="1726124at2759"/>
<evidence type="ECO:0000256" key="6">
    <source>
        <dbReference type="ARBA" id="ARBA00023163"/>
    </source>
</evidence>
<evidence type="ECO:0000256" key="4">
    <source>
        <dbReference type="ARBA" id="ARBA00022679"/>
    </source>
</evidence>
<accession>A0A7J7ME18</accession>
<organism evidence="8 9">
    <name type="scientific">Kingdonia uniflora</name>
    <dbReference type="NCBI Taxonomy" id="39325"/>
    <lineage>
        <taxon>Eukaryota</taxon>
        <taxon>Viridiplantae</taxon>
        <taxon>Streptophyta</taxon>
        <taxon>Embryophyta</taxon>
        <taxon>Tracheophyta</taxon>
        <taxon>Spermatophyta</taxon>
        <taxon>Magnoliopsida</taxon>
        <taxon>Ranunculales</taxon>
        <taxon>Circaeasteraceae</taxon>
        <taxon>Kingdonia</taxon>
    </lineage>
</organism>
<comment type="similarity">
    <text evidence="1">Belongs to the RNA polymerase beta chain family.</text>
</comment>
<keyword evidence="3" id="KW-0240">DNA-directed RNA polymerase</keyword>
<sequence>MLFVHDLVIARLNPDEAYYENYTHCKIHPSLILGVCASIIPFPDHNQFPRNTYQSAMRKQAMGIYVTNYQLEMDTLSYVLYYPQKPLVMTRAMEHLHFRQLLAGTVSTCSFSIALQLLQLGKWC</sequence>
<feature type="domain" description="DNA-directed RNA polymerase subunit 2 hybrid-binding" evidence="7">
    <location>
        <begin position="36"/>
        <end position="111"/>
    </location>
</feature>
<dbReference type="AlphaFoldDB" id="A0A7J7ME18"/>
<evidence type="ECO:0000256" key="3">
    <source>
        <dbReference type="ARBA" id="ARBA00022478"/>
    </source>
</evidence>
<gene>
    <name evidence="8" type="ORF">GIB67_034858</name>
</gene>
<dbReference type="InterPro" id="IPR014724">
    <property type="entry name" value="RNA_pol_RPB2_OB-fold"/>
</dbReference>
<evidence type="ECO:0000256" key="1">
    <source>
        <dbReference type="ARBA" id="ARBA00006835"/>
    </source>
</evidence>
<dbReference type="Pfam" id="PF00562">
    <property type="entry name" value="RNA_pol_Rpb2_6"/>
    <property type="match status" value="1"/>
</dbReference>
<evidence type="ECO:0000259" key="7">
    <source>
        <dbReference type="Pfam" id="PF00562"/>
    </source>
</evidence>
<reference evidence="8 9" key="1">
    <citation type="journal article" date="2020" name="IScience">
        <title>Genome Sequencing of the Endangered Kingdonia uniflora (Circaeasteraceae, Ranunculales) Reveals Potential Mechanisms of Evolutionary Specialization.</title>
        <authorList>
            <person name="Sun Y."/>
            <person name="Deng T."/>
            <person name="Zhang A."/>
            <person name="Moore M.J."/>
            <person name="Landis J.B."/>
            <person name="Lin N."/>
            <person name="Zhang H."/>
            <person name="Zhang X."/>
            <person name="Huang J."/>
            <person name="Zhang X."/>
            <person name="Sun H."/>
            <person name="Wang H."/>
        </authorList>
    </citation>
    <scope>NUCLEOTIDE SEQUENCE [LARGE SCALE GENOMIC DNA]</scope>
    <source>
        <strain evidence="8">TB1705</strain>
        <tissue evidence="8">Leaf</tissue>
    </source>
</reference>
<dbReference type="EMBL" id="JACGCM010001586">
    <property type="protein sequence ID" value="KAF6153136.1"/>
    <property type="molecule type" value="Genomic_DNA"/>
</dbReference>
<dbReference type="EC" id="2.7.7.6" evidence="2"/>
<comment type="caution">
    <text evidence="8">The sequence shown here is derived from an EMBL/GenBank/DDBJ whole genome shotgun (WGS) entry which is preliminary data.</text>
</comment>
<dbReference type="Proteomes" id="UP000541444">
    <property type="component" value="Unassembled WGS sequence"/>
</dbReference>
<dbReference type="SUPFAM" id="SSF64484">
    <property type="entry name" value="beta and beta-prime subunits of DNA dependent RNA-polymerase"/>
    <property type="match status" value="1"/>
</dbReference>
<keyword evidence="9" id="KW-1185">Reference proteome</keyword>
<keyword evidence="6" id="KW-0804">Transcription</keyword>
<dbReference type="GO" id="GO:0003677">
    <property type="term" value="F:DNA binding"/>
    <property type="evidence" value="ECO:0007669"/>
    <property type="project" value="InterPro"/>
</dbReference>
<dbReference type="Gene3D" id="2.40.270.10">
    <property type="entry name" value="DNA-directed RNA polymerase, subunit 2, domain 6"/>
    <property type="match status" value="1"/>
</dbReference>
<keyword evidence="5" id="KW-0548">Nucleotidyltransferase</keyword>
<dbReference type="InterPro" id="IPR007120">
    <property type="entry name" value="DNA-dir_RNAP_su2_dom"/>
</dbReference>
<proteinExistence type="inferred from homology"/>
<dbReference type="GO" id="GO:0000428">
    <property type="term" value="C:DNA-directed RNA polymerase complex"/>
    <property type="evidence" value="ECO:0007669"/>
    <property type="project" value="UniProtKB-KW"/>
</dbReference>
<dbReference type="GO" id="GO:0032549">
    <property type="term" value="F:ribonucleoside binding"/>
    <property type="evidence" value="ECO:0007669"/>
    <property type="project" value="InterPro"/>
</dbReference>
<dbReference type="InterPro" id="IPR015712">
    <property type="entry name" value="DNA-dir_RNA_pol_su2"/>
</dbReference>